<reference evidence="1 2" key="1">
    <citation type="submission" date="2021-10" db="EMBL/GenBank/DDBJ databases">
        <title>Anaerobic single-cell dispensing facilitates the cultivation of human gut bacteria.</title>
        <authorList>
            <person name="Afrizal A."/>
        </authorList>
    </citation>
    <scope>NUCLEOTIDE SEQUENCE [LARGE SCALE GENOMIC DNA]</scope>
    <source>
        <strain evidence="1 2">CLA-AA-H224</strain>
    </source>
</reference>
<name>A0AAE3E2L7_9FIRM</name>
<evidence type="ECO:0000313" key="2">
    <source>
        <dbReference type="Proteomes" id="UP001198200"/>
    </source>
</evidence>
<dbReference type="Pfam" id="PF08011">
    <property type="entry name" value="PDDEXK_9"/>
    <property type="match status" value="1"/>
</dbReference>
<accession>A0AAE3E2L7</accession>
<dbReference type="InterPro" id="IPR012547">
    <property type="entry name" value="PDDEXK_9"/>
</dbReference>
<dbReference type="Proteomes" id="UP001198200">
    <property type="component" value="Unassembled WGS sequence"/>
</dbReference>
<gene>
    <name evidence="1" type="ORF">LKD48_02855</name>
</gene>
<dbReference type="AlphaFoldDB" id="A0AAE3E2L7"/>
<sequence>MGKTISVRDNFARSLHENFYHGLMIGILGFRRDWEILSNRESGDGFSDILIKTKGQESRVGIVIELKYSKNEKSLDKDCQDALQQIEDRNYGQELCNQGYQKILKYGIAFYHKKCCVKVAMQSTND</sequence>
<evidence type="ECO:0000313" key="1">
    <source>
        <dbReference type="EMBL" id="MCC2220590.1"/>
    </source>
</evidence>
<dbReference type="EMBL" id="JAJEQN010000005">
    <property type="protein sequence ID" value="MCC2220590.1"/>
    <property type="molecule type" value="Genomic_DNA"/>
</dbReference>
<proteinExistence type="predicted"/>
<keyword evidence="2" id="KW-1185">Reference proteome</keyword>
<protein>
    <submittedName>
        <fullName evidence="1">PD-(D/E)XK nuclease domain-containing protein</fullName>
    </submittedName>
</protein>
<comment type="caution">
    <text evidence="1">The sequence shown here is derived from an EMBL/GenBank/DDBJ whole genome shotgun (WGS) entry which is preliminary data.</text>
</comment>
<organism evidence="1 2">
    <name type="scientific">Anthropogastromicrobium aceti</name>
    <dbReference type="NCBI Taxonomy" id="2981768"/>
    <lineage>
        <taxon>Bacteria</taxon>
        <taxon>Bacillati</taxon>
        <taxon>Bacillota</taxon>
        <taxon>Clostridia</taxon>
        <taxon>Lachnospirales</taxon>
        <taxon>Lachnospiraceae</taxon>
        <taxon>Anthropogastromicrobium</taxon>
    </lineage>
</organism>